<evidence type="ECO:0000313" key="4">
    <source>
        <dbReference type="Proteomes" id="UP000468766"/>
    </source>
</evidence>
<protein>
    <submittedName>
        <fullName evidence="3">Polysaccharide deacetylase family protein</fullName>
    </submittedName>
</protein>
<feature type="domain" description="NodB homology" evidence="2">
    <location>
        <begin position="98"/>
        <end position="277"/>
    </location>
</feature>
<dbReference type="Gene3D" id="3.20.20.370">
    <property type="entry name" value="Glycoside hydrolase/deacetylase"/>
    <property type="match status" value="1"/>
</dbReference>
<dbReference type="AlphaFoldDB" id="A0A6I0EVJ8"/>
<organism evidence="3 4">
    <name type="scientific">Heliorestis acidaminivorans</name>
    <dbReference type="NCBI Taxonomy" id="553427"/>
    <lineage>
        <taxon>Bacteria</taxon>
        <taxon>Bacillati</taxon>
        <taxon>Bacillota</taxon>
        <taxon>Clostridia</taxon>
        <taxon>Eubacteriales</taxon>
        <taxon>Heliobacteriaceae</taxon>
        <taxon>Heliorestis</taxon>
    </lineage>
</organism>
<dbReference type="InterPro" id="IPR011330">
    <property type="entry name" value="Glyco_hydro/deAcase_b/a-brl"/>
</dbReference>
<comment type="caution">
    <text evidence="3">The sequence shown here is derived from an EMBL/GenBank/DDBJ whole genome shotgun (WGS) entry which is preliminary data.</text>
</comment>
<sequence>MKNKGLLKLLGFFALSIVLLYGGYHWSYNNQSSPPPGYPEAQESIEFIDELMASPKANKKYGWGFVRSKNEKGPQVPQWEKDLLKEYGAFYIGKEDQKHVTLTFDMGYEKEGATPQILDILDKHNIKATFFFTGHWVKTQPELLKRIVEEGHIVGNHTWGHPSLPDISEEKLTKEIMSLHDHIKEHVNYEPKYLRPPRGEFSRKTLEISKQLGYQSVFWSIAVVDWKPNSSAQNVYKGVIQQLHPGAIILLHGNSMVVVNQLENIIDTIEKKGYSFVSLDELKPYEIEIAPH</sequence>
<dbReference type="Pfam" id="PF01522">
    <property type="entry name" value="Polysacc_deac_1"/>
    <property type="match status" value="1"/>
</dbReference>
<dbReference type="PANTHER" id="PTHR10587">
    <property type="entry name" value="GLYCOSYL TRANSFERASE-RELATED"/>
    <property type="match status" value="1"/>
</dbReference>
<evidence type="ECO:0000256" key="1">
    <source>
        <dbReference type="SAM" id="Phobius"/>
    </source>
</evidence>
<evidence type="ECO:0000313" key="3">
    <source>
        <dbReference type="EMBL" id="KAB2954424.1"/>
    </source>
</evidence>
<evidence type="ECO:0000259" key="2">
    <source>
        <dbReference type="PROSITE" id="PS51677"/>
    </source>
</evidence>
<dbReference type="PANTHER" id="PTHR10587:SF78">
    <property type="entry name" value="PEPTIDOGLYCAN-N-ACETYLMURAMIC ACID DEACETYLASE PDAA"/>
    <property type="match status" value="1"/>
</dbReference>
<keyword evidence="1" id="KW-0812">Transmembrane</keyword>
<dbReference type="RefSeq" id="WP_151617870.1">
    <property type="nucleotide sequence ID" value="NZ_WBXO01000001.1"/>
</dbReference>
<dbReference type="SUPFAM" id="SSF88713">
    <property type="entry name" value="Glycoside hydrolase/deacetylase"/>
    <property type="match status" value="1"/>
</dbReference>
<dbReference type="InterPro" id="IPR002509">
    <property type="entry name" value="NODB_dom"/>
</dbReference>
<dbReference type="OrthoDB" id="9812065at2"/>
<dbReference type="GO" id="GO:0005975">
    <property type="term" value="P:carbohydrate metabolic process"/>
    <property type="evidence" value="ECO:0007669"/>
    <property type="project" value="InterPro"/>
</dbReference>
<dbReference type="GO" id="GO:0016810">
    <property type="term" value="F:hydrolase activity, acting on carbon-nitrogen (but not peptide) bonds"/>
    <property type="evidence" value="ECO:0007669"/>
    <property type="project" value="InterPro"/>
</dbReference>
<feature type="transmembrane region" description="Helical" evidence="1">
    <location>
        <begin position="7"/>
        <end position="26"/>
    </location>
</feature>
<dbReference type="InterPro" id="IPR050248">
    <property type="entry name" value="Polysacc_deacetylase_ArnD"/>
</dbReference>
<reference evidence="3 4" key="1">
    <citation type="submission" date="2019-10" db="EMBL/GenBank/DDBJ databases">
        <title>Whole-genome sequence of the extremophile Heliorestis acidaminivorans DSM 24790.</title>
        <authorList>
            <person name="Kyndt J.A."/>
            <person name="Meyer T.E."/>
        </authorList>
    </citation>
    <scope>NUCLEOTIDE SEQUENCE [LARGE SCALE GENOMIC DNA]</scope>
    <source>
        <strain evidence="3 4">DSM 24790</strain>
    </source>
</reference>
<dbReference type="GO" id="GO:0016020">
    <property type="term" value="C:membrane"/>
    <property type="evidence" value="ECO:0007669"/>
    <property type="project" value="TreeGrafter"/>
</dbReference>
<gene>
    <name evidence="3" type="ORF">F9B85_01695</name>
</gene>
<accession>A0A6I0EVJ8</accession>
<keyword evidence="4" id="KW-1185">Reference proteome</keyword>
<dbReference type="Proteomes" id="UP000468766">
    <property type="component" value="Unassembled WGS sequence"/>
</dbReference>
<dbReference type="PROSITE" id="PS51677">
    <property type="entry name" value="NODB"/>
    <property type="match status" value="1"/>
</dbReference>
<proteinExistence type="predicted"/>
<dbReference type="EMBL" id="WBXO01000001">
    <property type="protein sequence ID" value="KAB2954424.1"/>
    <property type="molecule type" value="Genomic_DNA"/>
</dbReference>
<name>A0A6I0EVJ8_9FIRM</name>
<keyword evidence="1" id="KW-1133">Transmembrane helix</keyword>
<keyword evidence="1" id="KW-0472">Membrane</keyword>